<sequence length="1093" mass="114174">MVSVRNRSTDERASDTVSRCRSFTVDERARVPFALIGVLLLVTSSTYAAGIADQGLVGEDRSVERAVERVDADSTAALRAAARRAAHDAAAEPVTRAPDETAAGSEGRRGATAVRNGSAFEDAFRIRLALAGAEALSAVDAEVGDVTATASLPTVDDPSGLATARDRVHVESAANGTATRVTFEGMETTATRNGRTVVDRTEDRTVVVAVPTLAAHERTERLEERLDRGPTEGPGLGRQLTASLYPMTWARGYAQYAGAPVENVLANRHVELSTNAGIVRTQRDVFGTSDPNARGGVARATARTGVTDLLKPTGVDEGSWTEAVLDAPTPGGGDGSKAESTPEEIDGAFESDEDRAGKGTSVAVGRAADEGATRVYDDLDAIIEDAYRVEAGVEASATQVADGGRPTPPTPSPSEFVTAGGWERVDLTRTERSPDVSGSGVPEGVPSETVDPGERVSFGVATREATVERVAVAEWERTTVERGPNGSVVDETVHRETTRDAVTDRYRVQVSVAGEHAPTDEAPDRAAATFGAGDATDGPDLRDAPPAARSDLGVDTERGVDRIAEDAVDGGAVRESTTVVGSRSEADRDAVAADVAALASEVRDIETEASMEDAAVGEAEPYVDLADALRDRRAELVDAPGTYDGAVDRAGTAARVAYLDAVIDELEFAADDRERATDGFLDRVNGAFDGPDVGDALASREAARDSGTYTVGEDGPGGAVMFAPNGSPGYLPRTAVDGEAVDGVNGTTTRPLAVRNVNYVTVPYGEVSSGVVDRVLGTQDTVRARTAGRSLLLANEALEAGDDPDLRADRDALARQVDGSLDEVDGELRSTLRVRTSLSRDERRRALDEAAADYGSTGERAVAVGNGSYPERVAAEAASVGSLSRTAEEALAANLRVRARTAAGRDAVRVPTRFVDETTSGARVLLRDRMEKAIERETARAGEAAAGKVSEKAVEELGEKWSMKPARAVGAGLPVAPVPGYWVTTVNAWRVQVRGEYPRFALRADVGAPGERFAYVRSEGDVTVDVGGETVRLGETEPVAFETETVVAVAVPAGPPGVGDVDGTRDERSGGWPCPGAMGESPDGDGEGACADP</sequence>
<gene>
    <name evidence="2" type="ORF">C469_07792</name>
</gene>
<evidence type="ECO:0000256" key="1">
    <source>
        <dbReference type="SAM" id="MobiDB-lite"/>
    </source>
</evidence>
<feature type="region of interest" description="Disordered" evidence="1">
    <location>
        <begin position="397"/>
        <end position="453"/>
    </location>
</feature>
<proteinExistence type="predicted"/>
<evidence type="ECO:0000313" key="3">
    <source>
        <dbReference type="Proteomes" id="UP000011650"/>
    </source>
</evidence>
<organism evidence="2 3">
    <name type="scientific">Halorubrum lipolyticum DSM 21995</name>
    <dbReference type="NCBI Taxonomy" id="1227482"/>
    <lineage>
        <taxon>Archaea</taxon>
        <taxon>Methanobacteriati</taxon>
        <taxon>Methanobacteriota</taxon>
        <taxon>Stenosarchaea group</taxon>
        <taxon>Halobacteria</taxon>
        <taxon>Halobacteriales</taxon>
        <taxon>Haloferacaceae</taxon>
        <taxon>Halorubrum</taxon>
    </lineage>
</organism>
<dbReference type="STRING" id="1227482.C469_07792"/>
<dbReference type="PATRIC" id="fig|1227482.3.peg.1573"/>
<feature type="compositionally biased region" description="Low complexity" evidence="1">
    <location>
        <begin position="526"/>
        <end position="538"/>
    </location>
</feature>
<reference evidence="2 3" key="1">
    <citation type="journal article" date="2014" name="PLoS Genet.">
        <title>Phylogenetically driven sequencing of extremely halophilic archaea reveals strategies for static and dynamic osmo-response.</title>
        <authorList>
            <person name="Becker E.A."/>
            <person name="Seitzer P.M."/>
            <person name="Tritt A."/>
            <person name="Larsen D."/>
            <person name="Krusor M."/>
            <person name="Yao A.I."/>
            <person name="Wu D."/>
            <person name="Madern D."/>
            <person name="Eisen J.A."/>
            <person name="Darling A.E."/>
            <person name="Facciotti M.T."/>
        </authorList>
    </citation>
    <scope>NUCLEOTIDE SEQUENCE [LARGE SCALE GENOMIC DNA]</scope>
    <source>
        <strain evidence="2 3">DSM 21995</strain>
    </source>
</reference>
<dbReference type="Proteomes" id="UP000011650">
    <property type="component" value="Unassembled WGS sequence"/>
</dbReference>
<protein>
    <submittedName>
        <fullName evidence="2">Uncharacterized protein</fullName>
    </submittedName>
</protein>
<evidence type="ECO:0000313" key="2">
    <source>
        <dbReference type="EMBL" id="EMA61156.1"/>
    </source>
</evidence>
<dbReference type="EMBL" id="AOJG01000018">
    <property type="protein sequence ID" value="EMA61156.1"/>
    <property type="molecule type" value="Genomic_DNA"/>
</dbReference>
<dbReference type="RefSeq" id="WP_008005352.1">
    <property type="nucleotide sequence ID" value="NZ_AOJG01000018.1"/>
</dbReference>
<dbReference type="InterPro" id="IPR055710">
    <property type="entry name" value="DUF7286"/>
</dbReference>
<comment type="caution">
    <text evidence="2">The sequence shown here is derived from an EMBL/GenBank/DDBJ whole genome shotgun (WGS) entry which is preliminary data.</text>
</comment>
<keyword evidence="3" id="KW-1185">Reference proteome</keyword>
<accession>M0NTR5</accession>
<feature type="region of interest" description="Disordered" evidence="1">
    <location>
        <begin position="87"/>
        <end position="112"/>
    </location>
</feature>
<name>M0NTR5_9EURY</name>
<feature type="region of interest" description="Disordered" evidence="1">
    <location>
        <begin position="513"/>
        <end position="553"/>
    </location>
</feature>
<dbReference type="OrthoDB" id="124691at2157"/>
<dbReference type="AlphaFoldDB" id="M0NTR5"/>
<feature type="compositionally biased region" description="Basic and acidic residues" evidence="1">
    <location>
        <begin position="423"/>
        <end position="434"/>
    </location>
</feature>
<feature type="region of interest" description="Disordered" evidence="1">
    <location>
        <begin position="1052"/>
        <end position="1093"/>
    </location>
</feature>
<dbReference type="Pfam" id="PF23957">
    <property type="entry name" value="DUF7286"/>
    <property type="match status" value="1"/>
</dbReference>